<dbReference type="STRING" id="1077974.GOEFS_086_00320"/>
<evidence type="ECO:0000256" key="1">
    <source>
        <dbReference type="ARBA" id="ARBA00005964"/>
    </source>
</evidence>
<comment type="similarity">
    <text evidence="1 3">Belongs to the type-B carboxylesterase/lipase family.</text>
</comment>
<accession>H0R311</accession>
<dbReference type="eggNOG" id="COG2272">
    <property type="taxonomic scope" value="Bacteria"/>
</dbReference>
<comment type="caution">
    <text evidence="5">The sequence shown here is derived from an EMBL/GenBank/DDBJ whole genome shotgun (WGS) entry which is preliminary data.</text>
</comment>
<gene>
    <name evidence="5" type="ORF">GOEFS_086_00320</name>
</gene>
<dbReference type="Proteomes" id="UP000035034">
    <property type="component" value="Unassembled WGS sequence"/>
</dbReference>
<evidence type="ECO:0000259" key="4">
    <source>
        <dbReference type="Pfam" id="PF00135"/>
    </source>
</evidence>
<sequence>MDITVTVTGGEVAGKQNDGVTTFLGIPYAAAPVGESTFAAPAPVTPWDGIRAATTEGPSCWQSAYPEPINGWFGKVTASQLGGECLNVNVWTPDVGATDLPVMVWIHGGAFTRGSNASPMYDGSAFARDGVVLVSINYRLGVFGFLPIDGAPTNLGMRDQIAALKWVQDNIIQFGGDPRNVTIFGESAGGMSVANLLASPGARGLFAKAIVQSGHGHSIVEADDARKVTAELAALLGTSPTAEAFASIDPATLIAAQDKISDEIRQAPDPARWGATTVSAGGGITGFIPAFDDLIPVFPDDAVAAGAAGGISLLAGSTAREFSLFSTSSGLRGAITQEMLPMAVARFGADAGVVAAYSANHPDESAADIFDHIVSDLFFRRPMLTLAHTAGQSGSDVFVYEFAWGTAVSDLGPCHALELPFVFDAVSGSESFTGPHPPQRLADDIHAAWVSFAKTGSPGWPAYADGQAVRVFDAERSTTNPLPRGADIAALNRDHDIAGA</sequence>
<dbReference type="EMBL" id="BAEH01000086">
    <property type="protein sequence ID" value="GAB19462.1"/>
    <property type="molecule type" value="Genomic_DNA"/>
</dbReference>
<dbReference type="InterPro" id="IPR050309">
    <property type="entry name" value="Type-B_Carboxylest/Lipase"/>
</dbReference>
<dbReference type="RefSeq" id="WP_007318797.1">
    <property type="nucleotide sequence ID" value="NZ_BAEH01000086.1"/>
</dbReference>
<feature type="domain" description="Carboxylesterase type B" evidence="4">
    <location>
        <begin position="4"/>
        <end position="459"/>
    </location>
</feature>
<reference evidence="5 6" key="1">
    <citation type="submission" date="2011-12" db="EMBL/GenBank/DDBJ databases">
        <title>Whole genome shotgun sequence of Gordonia effusa NBRC 100432.</title>
        <authorList>
            <person name="Yoshida I."/>
            <person name="Takarada H."/>
            <person name="Hosoyama A."/>
            <person name="Tsuchikane K."/>
            <person name="Katsumata H."/>
            <person name="Yamazaki S."/>
            <person name="Fujita N."/>
        </authorList>
    </citation>
    <scope>NUCLEOTIDE SEQUENCE [LARGE SCALE GENOMIC DNA]</scope>
    <source>
        <strain evidence="5 6">NBRC 100432</strain>
    </source>
</reference>
<dbReference type="EC" id="3.1.1.-" evidence="3"/>
<dbReference type="InterPro" id="IPR019826">
    <property type="entry name" value="Carboxylesterase_B_AS"/>
</dbReference>
<evidence type="ECO:0000313" key="5">
    <source>
        <dbReference type="EMBL" id="GAB19462.1"/>
    </source>
</evidence>
<name>H0R311_9ACTN</name>
<dbReference type="PROSITE" id="PS00122">
    <property type="entry name" value="CARBOXYLESTERASE_B_1"/>
    <property type="match status" value="1"/>
</dbReference>
<proteinExistence type="inferred from homology"/>
<dbReference type="Gene3D" id="3.40.50.1820">
    <property type="entry name" value="alpha/beta hydrolase"/>
    <property type="match status" value="1"/>
</dbReference>
<dbReference type="ESTHER" id="9acto-h0r311">
    <property type="family name" value="Carb_B_Bacteria"/>
</dbReference>
<dbReference type="PANTHER" id="PTHR11559">
    <property type="entry name" value="CARBOXYLESTERASE"/>
    <property type="match status" value="1"/>
</dbReference>
<organism evidence="5 6">
    <name type="scientific">Gordonia effusa NBRC 100432</name>
    <dbReference type="NCBI Taxonomy" id="1077974"/>
    <lineage>
        <taxon>Bacteria</taxon>
        <taxon>Bacillati</taxon>
        <taxon>Actinomycetota</taxon>
        <taxon>Actinomycetes</taxon>
        <taxon>Mycobacteriales</taxon>
        <taxon>Gordoniaceae</taxon>
        <taxon>Gordonia</taxon>
    </lineage>
</organism>
<keyword evidence="6" id="KW-1185">Reference proteome</keyword>
<evidence type="ECO:0000313" key="6">
    <source>
        <dbReference type="Proteomes" id="UP000035034"/>
    </source>
</evidence>
<evidence type="ECO:0000256" key="2">
    <source>
        <dbReference type="ARBA" id="ARBA00022801"/>
    </source>
</evidence>
<evidence type="ECO:0000256" key="3">
    <source>
        <dbReference type="RuleBase" id="RU361235"/>
    </source>
</evidence>
<dbReference type="OrthoDB" id="3199405at2"/>
<dbReference type="AlphaFoldDB" id="H0R311"/>
<dbReference type="GO" id="GO:0016787">
    <property type="term" value="F:hydrolase activity"/>
    <property type="evidence" value="ECO:0007669"/>
    <property type="project" value="UniProtKB-KW"/>
</dbReference>
<dbReference type="SUPFAM" id="SSF53474">
    <property type="entry name" value="alpha/beta-Hydrolases"/>
    <property type="match status" value="1"/>
</dbReference>
<protein>
    <recommendedName>
        <fullName evidence="3">Carboxylic ester hydrolase</fullName>
        <ecNumber evidence="3">3.1.1.-</ecNumber>
    </recommendedName>
</protein>
<dbReference type="InterPro" id="IPR002018">
    <property type="entry name" value="CarbesteraseB"/>
</dbReference>
<keyword evidence="2 3" id="KW-0378">Hydrolase</keyword>
<dbReference type="InterPro" id="IPR029058">
    <property type="entry name" value="AB_hydrolase_fold"/>
</dbReference>
<dbReference type="Pfam" id="PF00135">
    <property type="entry name" value="COesterase"/>
    <property type="match status" value="1"/>
</dbReference>